<dbReference type="AlphaFoldDB" id="A0A433CYV5"/>
<feature type="region of interest" description="Disordered" evidence="1">
    <location>
        <begin position="117"/>
        <end position="139"/>
    </location>
</feature>
<dbReference type="Proteomes" id="UP000268093">
    <property type="component" value="Unassembled WGS sequence"/>
</dbReference>
<proteinExistence type="predicted"/>
<dbReference type="OrthoDB" id="14339at2759"/>
<dbReference type="PANTHER" id="PTHR37332">
    <property type="entry name" value="EXPRESSED PROTEIN"/>
    <property type="match status" value="1"/>
</dbReference>
<sequence>MKNLFRKSRSKDDHAYVETGEYTHLVTTNVPFELDYIQTFFTLCDILCEVYHKLLMNTNGGVCTQPFCELVLKIDGRFKISDTTLISPLALVRFHTSQLTTTIENHLPHYQGAGRAGAECYPGGTRDNRPTGVDEDRGT</sequence>
<comment type="caution">
    <text evidence="2">The sequence shown here is derived from an EMBL/GenBank/DDBJ whole genome shotgun (WGS) entry which is preliminary data.</text>
</comment>
<feature type="compositionally biased region" description="Basic and acidic residues" evidence="1">
    <location>
        <begin position="126"/>
        <end position="139"/>
    </location>
</feature>
<evidence type="ECO:0000313" key="3">
    <source>
        <dbReference type="Proteomes" id="UP000268093"/>
    </source>
</evidence>
<dbReference type="EMBL" id="RBNI01010406">
    <property type="protein sequence ID" value="RUP43741.1"/>
    <property type="molecule type" value="Genomic_DNA"/>
</dbReference>
<protein>
    <submittedName>
        <fullName evidence="2">Uncharacterized protein</fullName>
    </submittedName>
</protein>
<accession>A0A433CYV5</accession>
<dbReference type="PANTHER" id="PTHR37332:SF1">
    <property type="entry name" value="ELMO DOMAIN-CONTAINING PROTEIN"/>
    <property type="match status" value="1"/>
</dbReference>
<reference evidence="2 3" key="1">
    <citation type="journal article" date="2018" name="New Phytol.">
        <title>Phylogenomics of Endogonaceae and evolution of mycorrhizas within Mucoromycota.</title>
        <authorList>
            <person name="Chang Y."/>
            <person name="Desiro A."/>
            <person name="Na H."/>
            <person name="Sandor L."/>
            <person name="Lipzen A."/>
            <person name="Clum A."/>
            <person name="Barry K."/>
            <person name="Grigoriev I.V."/>
            <person name="Martin F.M."/>
            <person name="Stajich J.E."/>
            <person name="Smith M.E."/>
            <person name="Bonito G."/>
            <person name="Spatafora J.W."/>
        </authorList>
    </citation>
    <scope>NUCLEOTIDE SEQUENCE [LARGE SCALE GENOMIC DNA]</scope>
    <source>
        <strain evidence="2 3">GMNB39</strain>
    </source>
</reference>
<keyword evidence="3" id="KW-1185">Reference proteome</keyword>
<gene>
    <name evidence="2" type="ORF">BC936DRAFT_136793</name>
</gene>
<evidence type="ECO:0000313" key="2">
    <source>
        <dbReference type="EMBL" id="RUP43741.1"/>
    </source>
</evidence>
<evidence type="ECO:0000256" key="1">
    <source>
        <dbReference type="SAM" id="MobiDB-lite"/>
    </source>
</evidence>
<organism evidence="2 3">
    <name type="scientific">Jimgerdemannia flammicorona</name>
    <dbReference type="NCBI Taxonomy" id="994334"/>
    <lineage>
        <taxon>Eukaryota</taxon>
        <taxon>Fungi</taxon>
        <taxon>Fungi incertae sedis</taxon>
        <taxon>Mucoromycota</taxon>
        <taxon>Mucoromycotina</taxon>
        <taxon>Endogonomycetes</taxon>
        <taxon>Endogonales</taxon>
        <taxon>Endogonaceae</taxon>
        <taxon>Jimgerdemannia</taxon>
    </lineage>
</organism>
<name>A0A433CYV5_9FUNG</name>